<evidence type="ECO:0000313" key="4">
    <source>
        <dbReference type="EMBL" id="WOW93966.1"/>
    </source>
</evidence>
<protein>
    <submittedName>
        <fullName evidence="4">Polysaccharide deacetylase family protein</fullName>
        <ecNumber evidence="4">3.-.-.-</ecNumber>
    </submittedName>
</protein>
<evidence type="ECO:0000256" key="1">
    <source>
        <dbReference type="ARBA" id="ARBA00022723"/>
    </source>
</evidence>
<evidence type="ECO:0000259" key="3">
    <source>
        <dbReference type="PROSITE" id="PS51677"/>
    </source>
</evidence>
<accession>A0AAJ6MHQ8</accession>
<proteinExistence type="predicted"/>
<dbReference type="Gene3D" id="3.20.20.370">
    <property type="entry name" value="Glycoside hydrolase/deacetylase"/>
    <property type="match status" value="1"/>
</dbReference>
<evidence type="ECO:0000256" key="2">
    <source>
        <dbReference type="ARBA" id="ARBA00022801"/>
    </source>
</evidence>
<dbReference type="InterPro" id="IPR050248">
    <property type="entry name" value="Polysacc_deacetylase_ArnD"/>
</dbReference>
<dbReference type="SUPFAM" id="SSF88713">
    <property type="entry name" value="Glycoside hydrolase/deacetylase"/>
    <property type="match status" value="1"/>
</dbReference>
<keyword evidence="1" id="KW-0479">Metal-binding</keyword>
<dbReference type="InterPro" id="IPR002509">
    <property type="entry name" value="NODB_dom"/>
</dbReference>
<dbReference type="PANTHER" id="PTHR10587">
    <property type="entry name" value="GLYCOSYL TRANSFERASE-RELATED"/>
    <property type="match status" value="1"/>
</dbReference>
<name>A0AAJ6MHQ8_LACLC</name>
<dbReference type="GO" id="GO:0016810">
    <property type="term" value="F:hydrolase activity, acting on carbon-nitrogen (but not peptide) bonds"/>
    <property type="evidence" value="ECO:0007669"/>
    <property type="project" value="InterPro"/>
</dbReference>
<evidence type="ECO:0000313" key="5">
    <source>
        <dbReference type="Proteomes" id="UP000192016"/>
    </source>
</evidence>
<dbReference type="EMBL" id="CP015907">
    <property type="protein sequence ID" value="WOW93966.1"/>
    <property type="molecule type" value="Genomic_DNA"/>
</dbReference>
<sequence>MTKEIALTFDDGPWGIRTVRVLDELTNRKIPATFMIWSVHMAEYPEILKVAAENELFAFGNHTYHRHLTDLSDKEILSELNKTDDLFYELTGEKLDFVHPPFGDCEYHALDIIRRPLICWSLDTMSWDHGNPAKCVETIHKAKDGDIVLMHDFQEADVLALPEILDYLEEENFTFKTIPELLGAQLNDEAYIYYSRDKRVKTGFGGS</sequence>
<feature type="domain" description="NodB homology" evidence="3">
    <location>
        <begin position="3"/>
        <end position="176"/>
    </location>
</feature>
<reference evidence="4 5" key="1">
    <citation type="journal article" date="2017" name="BMC Genomics">
        <title>Comparative and functional genomics of the Lactococcus lactis taxon; insights into evolution and niche adaptation.</title>
        <authorList>
            <person name="Kelleher P."/>
            <person name="Bottacini F."/>
            <person name="Mahony J."/>
            <person name="Kilcawley K.N."/>
            <person name="van Sinderen D."/>
        </authorList>
    </citation>
    <scope>NUCLEOTIDE SEQUENCE [LARGE SCALE GENOMIC DNA]</scope>
    <source>
        <strain evidence="4 5">UC109</strain>
    </source>
</reference>
<dbReference type="GO" id="GO:0016020">
    <property type="term" value="C:membrane"/>
    <property type="evidence" value="ECO:0007669"/>
    <property type="project" value="TreeGrafter"/>
</dbReference>
<dbReference type="CDD" id="cd10917">
    <property type="entry name" value="CE4_NodB_like_6s_7s"/>
    <property type="match status" value="1"/>
</dbReference>
<dbReference type="PANTHER" id="PTHR10587:SF133">
    <property type="entry name" value="CHITIN DEACETYLASE 1-RELATED"/>
    <property type="match status" value="1"/>
</dbReference>
<dbReference type="GO" id="GO:0046872">
    <property type="term" value="F:metal ion binding"/>
    <property type="evidence" value="ECO:0007669"/>
    <property type="project" value="UniProtKB-KW"/>
</dbReference>
<gene>
    <name evidence="4" type="ORF">LLUC109_1250</name>
</gene>
<keyword evidence="2 4" id="KW-0378">Hydrolase</keyword>
<organism evidence="4 5">
    <name type="scientific">Lactococcus lactis subsp. cremoris</name>
    <name type="common">Streptococcus cremoris</name>
    <dbReference type="NCBI Taxonomy" id="1359"/>
    <lineage>
        <taxon>Bacteria</taxon>
        <taxon>Bacillati</taxon>
        <taxon>Bacillota</taxon>
        <taxon>Bacilli</taxon>
        <taxon>Lactobacillales</taxon>
        <taxon>Streptococcaceae</taxon>
        <taxon>Lactococcus</taxon>
    </lineage>
</organism>
<dbReference type="PROSITE" id="PS51677">
    <property type="entry name" value="NODB"/>
    <property type="match status" value="1"/>
</dbReference>
<dbReference type="Proteomes" id="UP000192016">
    <property type="component" value="Chromosome"/>
</dbReference>
<dbReference type="AlphaFoldDB" id="A0AAJ6MHQ8"/>
<dbReference type="GO" id="GO:0005975">
    <property type="term" value="P:carbohydrate metabolic process"/>
    <property type="evidence" value="ECO:0007669"/>
    <property type="project" value="InterPro"/>
</dbReference>
<dbReference type="Pfam" id="PF01522">
    <property type="entry name" value="Polysacc_deac_1"/>
    <property type="match status" value="1"/>
</dbReference>
<dbReference type="RefSeq" id="WP_015082507.1">
    <property type="nucleotide sequence ID" value="NZ_CP015894.2"/>
</dbReference>
<dbReference type="EC" id="3.-.-.-" evidence="4"/>
<dbReference type="InterPro" id="IPR011330">
    <property type="entry name" value="Glyco_hydro/deAcase_b/a-brl"/>
</dbReference>